<evidence type="ECO:0000313" key="2">
    <source>
        <dbReference type="Proteomes" id="UP000050761"/>
    </source>
</evidence>
<dbReference type="Proteomes" id="UP000050761">
    <property type="component" value="Unassembled WGS sequence"/>
</dbReference>
<dbReference type="WBParaSite" id="HPBE_0000720801-mRNA-1">
    <property type="protein sequence ID" value="HPBE_0000720801-mRNA-1"/>
    <property type="gene ID" value="HPBE_0000720801"/>
</dbReference>
<name>A0A183FJK0_HELPZ</name>
<dbReference type="EMBL" id="UZAH01025835">
    <property type="protein sequence ID" value="VDO71331.1"/>
    <property type="molecule type" value="Genomic_DNA"/>
</dbReference>
<accession>A0A183FJK0</accession>
<proteinExistence type="predicted"/>
<accession>A0A3P7XB59</accession>
<reference evidence="1 2" key="1">
    <citation type="submission" date="2018-11" db="EMBL/GenBank/DDBJ databases">
        <authorList>
            <consortium name="Pathogen Informatics"/>
        </authorList>
    </citation>
    <scope>NUCLEOTIDE SEQUENCE [LARGE SCALE GENOMIC DNA]</scope>
</reference>
<reference evidence="3" key="2">
    <citation type="submission" date="2019-09" db="UniProtKB">
        <authorList>
            <consortium name="WormBaseParasite"/>
        </authorList>
    </citation>
    <scope>IDENTIFICATION</scope>
</reference>
<dbReference type="AlphaFoldDB" id="A0A183FJK0"/>
<keyword evidence="2" id="KW-1185">Reference proteome</keyword>
<evidence type="ECO:0000313" key="3">
    <source>
        <dbReference type="WBParaSite" id="HPBE_0000720801-mRNA-1"/>
    </source>
</evidence>
<gene>
    <name evidence="1" type="ORF">HPBE_LOCUS7209</name>
</gene>
<protein>
    <submittedName>
        <fullName evidence="1 3">Uncharacterized protein</fullName>
    </submittedName>
</protein>
<evidence type="ECO:0000313" key="1">
    <source>
        <dbReference type="EMBL" id="VDO71331.1"/>
    </source>
</evidence>
<organism evidence="2 3">
    <name type="scientific">Heligmosomoides polygyrus</name>
    <name type="common">Parasitic roundworm</name>
    <dbReference type="NCBI Taxonomy" id="6339"/>
    <lineage>
        <taxon>Eukaryota</taxon>
        <taxon>Metazoa</taxon>
        <taxon>Ecdysozoa</taxon>
        <taxon>Nematoda</taxon>
        <taxon>Chromadorea</taxon>
        <taxon>Rhabditida</taxon>
        <taxon>Rhabditina</taxon>
        <taxon>Rhabditomorpha</taxon>
        <taxon>Strongyloidea</taxon>
        <taxon>Heligmosomidae</taxon>
        <taxon>Heligmosomoides</taxon>
    </lineage>
</organism>
<sequence>MTLKNLFLNTARRRRQRYLIVVCTPPASSGRSFFREKRPTLLDYSTAWERTGNAIPGWQRLCRTNQSPGRLRFWRCRRIWDTTWRLFPAIHLQRQVSLFHLAELQAPLEATSHIKYHVIA</sequence>